<name>A0A7D5KKT4_9EURY</name>
<dbReference type="EMBL" id="CP058601">
    <property type="protein sequence ID" value="QLG49338.1"/>
    <property type="molecule type" value="Genomic_DNA"/>
</dbReference>
<dbReference type="InterPro" id="IPR006311">
    <property type="entry name" value="TAT_signal"/>
</dbReference>
<gene>
    <name evidence="1" type="ORF">HYG82_10920</name>
</gene>
<sequence length="339" mass="37173">MGNEDKSKAAENADITRRQTLKRAGLTTVGAITGLGAAADSTRAAPASNVGSIDISDLDLGGTDRYTGGWGPHTESIDARYSLVPSQTPNIFQYAFKDIRPGIEYLGYSPSPTTHWFAFSLVSHTWRGDHRFDIGNPLSVQNGTKFKTESPSYVDVTIKPEYLYSGFIDRSTDPRWEEVVNGDDPISQYKEKAQNEISSGNGWDDVLASLSATLYEEVIGAIGSPVGLALAVFGALAKPDDCGMNRIGNNGFGWEWNWCANQNESRYGVPIQYQNAIVGFELPDWTSQEQVSVEVGASIRKRVNENFGDSKYNSATSIRWELDLPGDESEAQIADTQYR</sequence>
<dbReference type="Proteomes" id="UP000509241">
    <property type="component" value="Chromosome"/>
</dbReference>
<reference evidence="1 2" key="1">
    <citation type="submission" date="2020-07" db="EMBL/GenBank/DDBJ databases">
        <authorList>
            <person name="Cui H."/>
        </authorList>
    </citation>
    <scope>NUCLEOTIDE SEQUENCE [LARGE SCALE GENOMIC DNA]</scope>
    <source>
        <strain evidence="1 2">YPL8</strain>
    </source>
</reference>
<proteinExistence type="predicted"/>
<dbReference type="RefSeq" id="WP_179261073.1">
    <property type="nucleotide sequence ID" value="NZ_CP058601.1"/>
</dbReference>
<dbReference type="GeneID" id="56033809"/>
<protein>
    <submittedName>
        <fullName evidence="1">Uncharacterized protein</fullName>
    </submittedName>
</protein>
<dbReference type="KEGG" id="haly:HYG82_10920"/>
<accession>A0A7D5KKT4</accession>
<dbReference type="AlphaFoldDB" id="A0A7D5KKT4"/>
<keyword evidence="2" id="KW-1185">Reference proteome</keyword>
<evidence type="ECO:0000313" key="1">
    <source>
        <dbReference type="EMBL" id="QLG49338.1"/>
    </source>
</evidence>
<organism evidence="1 2">
    <name type="scientific">Natrinema halophilum</name>
    <dbReference type="NCBI Taxonomy" id="1699371"/>
    <lineage>
        <taxon>Archaea</taxon>
        <taxon>Methanobacteriati</taxon>
        <taxon>Methanobacteriota</taxon>
        <taxon>Stenosarchaea group</taxon>
        <taxon>Halobacteria</taxon>
        <taxon>Halobacteriales</taxon>
        <taxon>Natrialbaceae</taxon>
        <taxon>Natrinema</taxon>
    </lineage>
</organism>
<evidence type="ECO:0000313" key="2">
    <source>
        <dbReference type="Proteomes" id="UP000509241"/>
    </source>
</evidence>
<dbReference type="PROSITE" id="PS51318">
    <property type="entry name" value="TAT"/>
    <property type="match status" value="1"/>
</dbReference>